<sequence>MSERPAAPGEPARGSAGQRRSTPGPGSSAPVAPAASGRVVISSVTGKPIPWEAEEAAPRGTSAHDAELLRNLPPHWGR</sequence>
<feature type="region of interest" description="Disordered" evidence="1">
    <location>
        <begin position="1"/>
        <end position="39"/>
    </location>
</feature>
<feature type="region of interest" description="Disordered" evidence="1">
    <location>
        <begin position="51"/>
        <end position="78"/>
    </location>
</feature>
<organism evidence="2 3">
    <name type="scientific">Brachybacterium equifaecis</name>
    <dbReference type="NCBI Taxonomy" id="2910770"/>
    <lineage>
        <taxon>Bacteria</taxon>
        <taxon>Bacillati</taxon>
        <taxon>Actinomycetota</taxon>
        <taxon>Actinomycetes</taxon>
        <taxon>Micrococcales</taxon>
        <taxon>Dermabacteraceae</taxon>
        <taxon>Brachybacterium</taxon>
    </lineage>
</organism>
<proteinExistence type="predicted"/>
<keyword evidence="3" id="KW-1185">Reference proteome</keyword>
<protein>
    <submittedName>
        <fullName evidence="2">Uncharacterized protein</fullName>
    </submittedName>
</protein>
<comment type="caution">
    <text evidence="2">The sequence shown here is derived from an EMBL/GenBank/DDBJ whole genome shotgun (WGS) entry which is preliminary data.</text>
</comment>
<dbReference type="RefSeq" id="WP_249736993.1">
    <property type="nucleotide sequence ID" value="NZ_JAKNCJ010000002.1"/>
</dbReference>
<feature type="compositionally biased region" description="Low complexity" evidence="1">
    <location>
        <begin position="23"/>
        <end position="39"/>
    </location>
</feature>
<accession>A0ABT0R092</accession>
<evidence type="ECO:0000313" key="2">
    <source>
        <dbReference type="EMBL" id="MCL6422883.1"/>
    </source>
</evidence>
<evidence type="ECO:0000256" key="1">
    <source>
        <dbReference type="SAM" id="MobiDB-lite"/>
    </source>
</evidence>
<name>A0ABT0R092_9MICO</name>
<reference evidence="2" key="1">
    <citation type="submission" date="2022-02" db="EMBL/GenBank/DDBJ databases">
        <authorList>
            <person name="Lee M."/>
            <person name="Kim S.-J."/>
            <person name="Jung M.-Y."/>
        </authorList>
    </citation>
    <scope>NUCLEOTIDE SEQUENCE</scope>
    <source>
        <strain evidence="2">JHP9</strain>
    </source>
</reference>
<dbReference type="Proteomes" id="UP001203761">
    <property type="component" value="Unassembled WGS sequence"/>
</dbReference>
<gene>
    <name evidence="2" type="ORF">Bequi_05690</name>
</gene>
<dbReference type="EMBL" id="JAKNCJ010000002">
    <property type="protein sequence ID" value="MCL6422883.1"/>
    <property type="molecule type" value="Genomic_DNA"/>
</dbReference>
<evidence type="ECO:0000313" key="3">
    <source>
        <dbReference type="Proteomes" id="UP001203761"/>
    </source>
</evidence>